<keyword evidence="2" id="KW-0808">Transferase</keyword>
<dbReference type="RefSeq" id="WP_187150135.1">
    <property type="nucleotide sequence ID" value="NZ_LWUJ01000011.1"/>
</dbReference>
<accession>A0A1A9QEA7</accession>
<dbReference type="PANTHER" id="PTHR10210">
    <property type="entry name" value="RIBOSE-PHOSPHATE DIPHOSPHOKINASE FAMILY MEMBER"/>
    <property type="match status" value="1"/>
</dbReference>
<dbReference type="PANTHER" id="PTHR10210:SF41">
    <property type="entry name" value="RIBOSE-PHOSPHATE PYROPHOSPHOKINASE 1, CHLOROPLASTIC"/>
    <property type="match status" value="1"/>
</dbReference>
<dbReference type="NCBIfam" id="TIGR01251">
    <property type="entry name" value="ribP_PPkin"/>
    <property type="match status" value="1"/>
</dbReference>
<feature type="domain" description="Ribose-phosphate pyrophosphokinase N-terminal" evidence="12">
    <location>
        <begin position="5"/>
        <end position="119"/>
    </location>
</feature>
<comment type="similarity">
    <text evidence="10">Belongs to the ribose-phosphate pyrophosphokinase family.</text>
</comment>
<dbReference type="SUPFAM" id="SSF53271">
    <property type="entry name" value="PRTase-like"/>
    <property type="match status" value="1"/>
</dbReference>
<evidence type="ECO:0000259" key="12">
    <source>
        <dbReference type="Pfam" id="PF13793"/>
    </source>
</evidence>
<dbReference type="GO" id="GO:0006015">
    <property type="term" value="P:5-phosphoribose 1-diphosphate biosynthetic process"/>
    <property type="evidence" value="ECO:0007669"/>
    <property type="project" value="TreeGrafter"/>
</dbReference>
<dbReference type="InterPro" id="IPR005946">
    <property type="entry name" value="Rib-P_diPkinase"/>
</dbReference>
<dbReference type="GO" id="GO:0002189">
    <property type="term" value="C:ribose phosphate diphosphokinase complex"/>
    <property type="evidence" value="ECO:0007669"/>
    <property type="project" value="TreeGrafter"/>
</dbReference>
<dbReference type="Proteomes" id="UP000077623">
    <property type="component" value="Unassembled WGS sequence"/>
</dbReference>
<keyword evidence="14" id="KW-1185">Reference proteome</keyword>
<evidence type="ECO:0000256" key="10">
    <source>
        <dbReference type="RuleBase" id="RU004324"/>
    </source>
</evidence>
<name>A0A1A9QEA7_9MOLU</name>
<dbReference type="InterPro" id="IPR029099">
    <property type="entry name" value="Pribosyltran_N"/>
</dbReference>
<keyword evidence="4 10" id="KW-0545">Nucleotide biosynthesis</keyword>
<dbReference type="EMBL" id="LWUJ01000011">
    <property type="protein sequence ID" value="OAL10286.1"/>
    <property type="molecule type" value="Genomic_DNA"/>
</dbReference>
<dbReference type="CDD" id="cd06223">
    <property type="entry name" value="PRTases_typeI"/>
    <property type="match status" value="1"/>
</dbReference>
<dbReference type="GO" id="GO:0000287">
    <property type="term" value="F:magnesium ion binding"/>
    <property type="evidence" value="ECO:0007669"/>
    <property type="project" value="InterPro"/>
</dbReference>
<dbReference type="SMART" id="SM01400">
    <property type="entry name" value="Pribosyltran_N"/>
    <property type="match status" value="1"/>
</dbReference>
<dbReference type="EC" id="2.7.6.1" evidence="1"/>
<sequence length="325" mass="36553">MSNLFFSLSKDNKLAEEVVKHLGLKLSEIQIMNFADGETFAKPLVSVRNKNVFIIHSTTKPINENLMALLIALDSFKRALAKEINVVFPYLCYARQDRKLQGREPITSRLVADLLTTAGATRVLLVEIHSNQIQGFFNIPADTVTTIYPIAEHIVRNISVKDLSIVSPDFGGLKRAKALNKLLNTDLLIIDKERETANECKAVHVLGEVKGKNCLIIDDILDTGGTLLVAAKILKEKGANKVMIVVSHALFSRNALENFKVAWERKIVEKIYITNTLEFNSDCPFIEVISISEFLSKVINMYMKNKGSLEEIYQEYEKNIKQILS</sequence>
<dbReference type="Pfam" id="PF00156">
    <property type="entry name" value="Pribosyltran"/>
    <property type="match status" value="1"/>
</dbReference>
<keyword evidence="8" id="KW-0460">Magnesium</keyword>
<evidence type="ECO:0000256" key="4">
    <source>
        <dbReference type="ARBA" id="ARBA00022727"/>
    </source>
</evidence>
<gene>
    <name evidence="13" type="ORF">A6V39_02475</name>
</gene>
<dbReference type="NCBIfam" id="NF002320">
    <property type="entry name" value="PRK01259.1"/>
    <property type="match status" value="1"/>
</dbReference>
<dbReference type="Pfam" id="PF13793">
    <property type="entry name" value="Pribosyltran_N"/>
    <property type="match status" value="1"/>
</dbReference>
<keyword evidence="3" id="KW-0479">Metal-binding</keyword>
<dbReference type="FunFam" id="3.40.50.2020:FF:000007">
    <property type="entry name" value="Ribose-phosphate pyrophosphokinase"/>
    <property type="match status" value="1"/>
</dbReference>
<keyword evidence="6 13" id="KW-0418">Kinase</keyword>
<dbReference type="GO" id="GO:0006164">
    <property type="term" value="P:purine nucleotide biosynthetic process"/>
    <property type="evidence" value="ECO:0007669"/>
    <property type="project" value="TreeGrafter"/>
</dbReference>
<evidence type="ECO:0000256" key="8">
    <source>
        <dbReference type="ARBA" id="ARBA00022842"/>
    </source>
</evidence>
<dbReference type="InterPro" id="IPR000836">
    <property type="entry name" value="PRTase_dom"/>
</dbReference>
<comment type="catalytic activity">
    <reaction evidence="9">
        <text>D-ribose 5-phosphate + ATP = 5-phospho-alpha-D-ribose 1-diphosphate + AMP + H(+)</text>
        <dbReference type="Rhea" id="RHEA:15609"/>
        <dbReference type="ChEBI" id="CHEBI:15378"/>
        <dbReference type="ChEBI" id="CHEBI:30616"/>
        <dbReference type="ChEBI" id="CHEBI:58017"/>
        <dbReference type="ChEBI" id="CHEBI:78346"/>
        <dbReference type="ChEBI" id="CHEBI:456215"/>
        <dbReference type="EC" id="2.7.6.1"/>
    </reaction>
</comment>
<dbReference type="STRING" id="432608.A6V39_02475"/>
<evidence type="ECO:0000256" key="5">
    <source>
        <dbReference type="ARBA" id="ARBA00022741"/>
    </source>
</evidence>
<comment type="caution">
    <text evidence="13">The sequence shown here is derived from an EMBL/GenBank/DDBJ whole genome shotgun (WGS) entry which is preliminary data.</text>
</comment>
<evidence type="ECO:0000256" key="9">
    <source>
        <dbReference type="ARBA" id="ARBA00049535"/>
    </source>
</evidence>
<dbReference type="InterPro" id="IPR029057">
    <property type="entry name" value="PRTase-like"/>
</dbReference>
<evidence type="ECO:0000256" key="2">
    <source>
        <dbReference type="ARBA" id="ARBA00022679"/>
    </source>
</evidence>
<protein>
    <recommendedName>
        <fullName evidence="1">ribose-phosphate diphosphokinase</fullName>
        <ecNumber evidence="1">2.7.6.1</ecNumber>
    </recommendedName>
</protein>
<proteinExistence type="inferred from homology"/>
<evidence type="ECO:0000313" key="14">
    <source>
        <dbReference type="Proteomes" id="UP000077623"/>
    </source>
</evidence>
<dbReference type="Gene3D" id="3.40.50.2020">
    <property type="match status" value="2"/>
</dbReference>
<evidence type="ECO:0000256" key="3">
    <source>
        <dbReference type="ARBA" id="ARBA00022723"/>
    </source>
</evidence>
<evidence type="ECO:0000313" key="13">
    <source>
        <dbReference type="EMBL" id="OAL10286.1"/>
    </source>
</evidence>
<dbReference type="GO" id="GO:0005524">
    <property type="term" value="F:ATP binding"/>
    <property type="evidence" value="ECO:0007669"/>
    <property type="project" value="UniProtKB-KW"/>
</dbReference>
<dbReference type="AlphaFoldDB" id="A0A1A9QEA7"/>
<feature type="domain" description="Phosphoribosyltransferase" evidence="11">
    <location>
        <begin position="150"/>
        <end position="270"/>
    </location>
</feature>
<keyword evidence="5" id="KW-0547">Nucleotide-binding</keyword>
<evidence type="ECO:0000256" key="6">
    <source>
        <dbReference type="ARBA" id="ARBA00022777"/>
    </source>
</evidence>
<organism evidence="13 14">
    <name type="scientific">Candidatus Mycoplasma haematobovis</name>
    <dbReference type="NCBI Taxonomy" id="432608"/>
    <lineage>
        <taxon>Bacteria</taxon>
        <taxon>Bacillati</taxon>
        <taxon>Mycoplasmatota</taxon>
        <taxon>Mollicutes</taxon>
        <taxon>Mycoplasmataceae</taxon>
        <taxon>Mycoplasma</taxon>
    </lineage>
</organism>
<dbReference type="GO" id="GO:0004749">
    <property type="term" value="F:ribose phosphate diphosphokinase activity"/>
    <property type="evidence" value="ECO:0007669"/>
    <property type="project" value="UniProtKB-EC"/>
</dbReference>
<evidence type="ECO:0000259" key="11">
    <source>
        <dbReference type="Pfam" id="PF00156"/>
    </source>
</evidence>
<evidence type="ECO:0000256" key="1">
    <source>
        <dbReference type="ARBA" id="ARBA00013247"/>
    </source>
</evidence>
<evidence type="ECO:0000256" key="7">
    <source>
        <dbReference type="ARBA" id="ARBA00022840"/>
    </source>
</evidence>
<dbReference type="GO" id="GO:0016301">
    <property type="term" value="F:kinase activity"/>
    <property type="evidence" value="ECO:0007669"/>
    <property type="project" value="UniProtKB-KW"/>
</dbReference>
<reference evidence="14" key="1">
    <citation type="submission" date="2016-04" db="EMBL/GenBank/DDBJ databases">
        <authorList>
            <person name="Quiroz-Castaneda R.E."/>
            <person name="Martinez-Ocampo F."/>
        </authorList>
    </citation>
    <scope>NUCLEOTIDE SEQUENCE [LARGE SCALE GENOMIC DNA]</scope>
    <source>
        <strain evidence="14">INIFAP01</strain>
    </source>
</reference>
<dbReference type="GO" id="GO:0005737">
    <property type="term" value="C:cytoplasm"/>
    <property type="evidence" value="ECO:0007669"/>
    <property type="project" value="TreeGrafter"/>
</dbReference>
<keyword evidence="7" id="KW-0067">ATP-binding</keyword>